<feature type="region of interest" description="Disordered" evidence="1">
    <location>
        <begin position="95"/>
        <end position="114"/>
    </location>
</feature>
<organism evidence="2 3">
    <name type="scientific">Cinara cedri</name>
    <dbReference type="NCBI Taxonomy" id="506608"/>
    <lineage>
        <taxon>Eukaryota</taxon>
        <taxon>Metazoa</taxon>
        <taxon>Ecdysozoa</taxon>
        <taxon>Arthropoda</taxon>
        <taxon>Hexapoda</taxon>
        <taxon>Insecta</taxon>
        <taxon>Pterygota</taxon>
        <taxon>Neoptera</taxon>
        <taxon>Paraneoptera</taxon>
        <taxon>Hemiptera</taxon>
        <taxon>Sternorrhyncha</taxon>
        <taxon>Aphidomorpha</taxon>
        <taxon>Aphidoidea</taxon>
        <taxon>Aphididae</taxon>
        <taxon>Lachninae</taxon>
        <taxon>Cinara</taxon>
    </lineage>
</organism>
<evidence type="ECO:0000313" key="2">
    <source>
        <dbReference type="EMBL" id="VVC42639.1"/>
    </source>
</evidence>
<protein>
    <submittedName>
        <fullName evidence="2">Uncharacterized protein</fullName>
    </submittedName>
</protein>
<evidence type="ECO:0000256" key="1">
    <source>
        <dbReference type="SAM" id="MobiDB-lite"/>
    </source>
</evidence>
<dbReference type="EMBL" id="CABPRJ010001970">
    <property type="protein sequence ID" value="VVC42639.1"/>
    <property type="molecule type" value="Genomic_DNA"/>
</dbReference>
<sequence>MYSSAEFNLHPSAVSSKKTASNRQPQSLANRVPLPKTTAERAVLKKTASTAYPDDISVVWQHGEAASSVNSRAHDFDSIPSSMYQWSEYGDGDAASSVSQNCQPSRSSQNVVKSAAKKSTAKCPKLNENKNAFDNLWAVTDDPFKFAKVKKQSKAKKQQQIFNVYTSDQPKASAPRGSAVSSSYINRQKKLQETQAVNRGLIKKLLQVKSTITRFRYVIILL</sequence>
<gene>
    <name evidence="2" type="ORF">CINCED_3A007060</name>
</gene>
<evidence type="ECO:0000313" key="3">
    <source>
        <dbReference type="Proteomes" id="UP000325440"/>
    </source>
</evidence>
<feature type="compositionally biased region" description="Polar residues" evidence="1">
    <location>
        <begin position="13"/>
        <end position="29"/>
    </location>
</feature>
<name>A0A5E4ND49_9HEMI</name>
<keyword evidence="3" id="KW-1185">Reference proteome</keyword>
<dbReference type="Proteomes" id="UP000325440">
    <property type="component" value="Unassembled WGS sequence"/>
</dbReference>
<accession>A0A5E4ND49</accession>
<dbReference type="AlphaFoldDB" id="A0A5E4ND49"/>
<feature type="compositionally biased region" description="Polar residues" evidence="1">
    <location>
        <begin position="96"/>
        <end position="112"/>
    </location>
</feature>
<feature type="region of interest" description="Disordered" evidence="1">
    <location>
        <begin position="1"/>
        <end position="38"/>
    </location>
</feature>
<reference evidence="2 3" key="1">
    <citation type="submission" date="2019-08" db="EMBL/GenBank/DDBJ databases">
        <authorList>
            <person name="Alioto T."/>
            <person name="Alioto T."/>
            <person name="Gomez Garrido J."/>
        </authorList>
    </citation>
    <scope>NUCLEOTIDE SEQUENCE [LARGE SCALE GENOMIC DNA]</scope>
</reference>
<proteinExistence type="predicted"/>